<dbReference type="Pfam" id="PF04087">
    <property type="entry name" value="DUF389"/>
    <property type="match status" value="1"/>
</dbReference>
<dbReference type="InterPro" id="IPR005240">
    <property type="entry name" value="DUF389"/>
</dbReference>
<sequence>MNKIYDFFNLHQGEDSKAKVLENVLSNISFRGANLWILACAIVVASVGLNVNSTAVIIGAMLISPLMGPIVGAGFALGTYDFDLLKKSLKNLLIATLVSLLVSFIYFVLSPFKETQSELLARTSPNIYDVLIAFFGGLVGVIAITRVEKGNPIPGVAIATALMPPLCTAGYGLAIGNASYFAGALYLYTINCFFICISTFLIVKLLKYPKVKFVDADKEKRITRTVSFLILVMLVPSFYLAYVLLQEKKYSQNVGLFVQKEFVDKGYTLIYEKISFNSRPKKIELAFLDKRFSNEELVALKDRLEAYEIKDAELLVRQDSTDLKQDILKEIDRQSYNVSEKDFTIQNLRKQLSTYTFEDKQLIKEITILFPDLAPFSIGKQLVIVSPDSSYHENILLYSSDKKLEEASQTTLENWLKTKLGSDKVKVARIGN</sequence>
<keyword evidence="3" id="KW-1185">Reference proteome</keyword>
<organism evidence="2 3">
    <name type="scientific">Sphingobacterium yanglingense</name>
    <dbReference type="NCBI Taxonomy" id="1437280"/>
    <lineage>
        <taxon>Bacteria</taxon>
        <taxon>Pseudomonadati</taxon>
        <taxon>Bacteroidota</taxon>
        <taxon>Sphingobacteriia</taxon>
        <taxon>Sphingobacteriales</taxon>
        <taxon>Sphingobacteriaceae</taxon>
        <taxon>Sphingobacterium</taxon>
    </lineage>
</organism>
<feature type="transmembrane region" description="Helical" evidence="1">
    <location>
        <begin position="226"/>
        <end position="245"/>
    </location>
</feature>
<accession>A0A4R6WH69</accession>
<comment type="caution">
    <text evidence="2">The sequence shown here is derived from an EMBL/GenBank/DDBJ whole genome shotgun (WGS) entry which is preliminary data.</text>
</comment>
<feature type="transmembrane region" description="Helical" evidence="1">
    <location>
        <begin position="127"/>
        <end position="144"/>
    </location>
</feature>
<protein>
    <submittedName>
        <fullName evidence="2">Putative hydrophobic protein (TIGR00271 family)</fullName>
    </submittedName>
</protein>
<dbReference type="RefSeq" id="WP_133584121.1">
    <property type="nucleotide sequence ID" value="NZ_SNYV01000013.1"/>
</dbReference>
<feature type="transmembrane region" description="Helical" evidence="1">
    <location>
        <begin position="156"/>
        <end position="174"/>
    </location>
</feature>
<keyword evidence="1" id="KW-0812">Transmembrane</keyword>
<dbReference type="OrthoDB" id="9790659at2"/>
<feature type="transmembrane region" description="Helical" evidence="1">
    <location>
        <begin position="180"/>
        <end position="206"/>
    </location>
</feature>
<name>A0A4R6WH69_9SPHI</name>
<gene>
    <name evidence="2" type="ORF">CLV99_1812</name>
</gene>
<feature type="transmembrane region" description="Helical" evidence="1">
    <location>
        <begin position="33"/>
        <end position="51"/>
    </location>
</feature>
<evidence type="ECO:0000313" key="3">
    <source>
        <dbReference type="Proteomes" id="UP000295292"/>
    </source>
</evidence>
<reference evidence="2 3" key="1">
    <citation type="submission" date="2019-03" db="EMBL/GenBank/DDBJ databases">
        <title>Genomic Encyclopedia of Archaeal and Bacterial Type Strains, Phase II (KMG-II): from individual species to whole genera.</title>
        <authorList>
            <person name="Goeker M."/>
        </authorList>
    </citation>
    <scope>NUCLEOTIDE SEQUENCE [LARGE SCALE GENOMIC DNA]</scope>
    <source>
        <strain evidence="2 3">DSM 28353</strain>
    </source>
</reference>
<evidence type="ECO:0000313" key="2">
    <source>
        <dbReference type="EMBL" id="TDQ77846.1"/>
    </source>
</evidence>
<evidence type="ECO:0000256" key="1">
    <source>
        <dbReference type="SAM" id="Phobius"/>
    </source>
</evidence>
<keyword evidence="1" id="KW-0472">Membrane</keyword>
<keyword evidence="1" id="KW-1133">Transmembrane helix</keyword>
<feature type="transmembrane region" description="Helical" evidence="1">
    <location>
        <begin position="92"/>
        <end position="112"/>
    </location>
</feature>
<proteinExistence type="predicted"/>
<dbReference type="PANTHER" id="PTHR20992:SF9">
    <property type="entry name" value="AT15442P-RELATED"/>
    <property type="match status" value="1"/>
</dbReference>
<dbReference type="Proteomes" id="UP000295292">
    <property type="component" value="Unassembled WGS sequence"/>
</dbReference>
<dbReference type="PANTHER" id="PTHR20992">
    <property type="entry name" value="AT15442P-RELATED"/>
    <property type="match status" value="1"/>
</dbReference>
<dbReference type="AlphaFoldDB" id="A0A4R6WH69"/>
<dbReference type="EMBL" id="SNYV01000013">
    <property type="protein sequence ID" value="TDQ77846.1"/>
    <property type="molecule type" value="Genomic_DNA"/>
</dbReference>
<feature type="transmembrane region" description="Helical" evidence="1">
    <location>
        <begin position="57"/>
        <end position="80"/>
    </location>
</feature>